<dbReference type="Proteomes" id="UP001579974">
    <property type="component" value="Unassembled WGS sequence"/>
</dbReference>
<evidence type="ECO:0000256" key="10">
    <source>
        <dbReference type="ARBA" id="ARBA00023098"/>
    </source>
</evidence>
<dbReference type="InterPro" id="IPR004533">
    <property type="entry name" value="CDP-diaglyc--ser_O-PTrfase"/>
</dbReference>
<feature type="transmembrane region" description="Helical" evidence="16">
    <location>
        <begin position="120"/>
        <end position="139"/>
    </location>
</feature>
<protein>
    <recommendedName>
        <fullName evidence="5">CDP-diacylglycerol--serine O-phosphatidyltransferase</fullName>
        <ecNumber evidence="4">2.7.8.8</ecNumber>
    </recommendedName>
    <alternativeName>
        <fullName evidence="14">Phosphatidylserine synthase</fullName>
    </alternativeName>
</protein>
<dbReference type="PANTHER" id="PTHR14269:SF61">
    <property type="entry name" value="CDP-DIACYLGLYCEROL--SERINE O-PHOSPHATIDYLTRANSFERASE"/>
    <property type="match status" value="1"/>
</dbReference>
<organism evidence="17 18">
    <name type="scientific">Alicyclobacillus fastidiosus</name>
    <dbReference type="NCBI Taxonomy" id="392011"/>
    <lineage>
        <taxon>Bacteria</taxon>
        <taxon>Bacillati</taxon>
        <taxon>Bacillota</taxon>
        <taxon>Bacilli</taxon>
        <taxon>Bacillales</taxon>
        <taxon>Alicyclobacillaceae</taxon>
        <taxon>Alicyclobacillus</taxon>
    </lineage>
</organism>
<keyword evidence="18" id="KW-1185">Reference proteome</keyword>
<evidence type="ECO:0000256" key="6">
    <source>
        <dbReference type="ARBA" id="ARBA00022516"/>
    </source>
</evidence>
<name>A0ABV5AIS6_9BACL</name>
<evidence type="ECO:0000256" key="7">
    <source>
        <dbReference type="ARBA" id="ARBA00022679"/>
    </source>
</evidence>
<feature type="transmembrane region" description="Helical" evidence="16">
    <location>
        <begin position="6"/>
        <end position="26"/>
    </location>
</feature>
<evidence type="ECO:0000256" key="15">
    <source>
        <dbReference type="RuleBase" id="RU003750"/>
    </source>
</evidence>
<feature type="transmembrane region" description="Helical" evidence="16">
    <location>
        <begin position="145"/>
        <end position="167"/>
    </location>
</feature>
<keyword evidence="8 16" id="KW-0812">Transmembrane</keyword>
<comment type="similarity">
    <text evidence="3 15">Belongs to the CDP-alcohol phosphatidyltransferase class-I family.</text>
</comment>
<evidence type="ECO:0000313" key="18">
    <source>
        <dbReference type="Proteomes" id="UP001579974"/>
    </source>
</evidence>
<evidence type="ECO:0000256" key="12">
    <source>
        <dbReference type="ARBA" id="ARBA00023209"/>
    </source>
</evidence>
<keyword evidence="10" id="KW-0443">Lipid metabolism</keyword>
<dbReference type="PROSITE" id="PS00379">
    <property type="entry name" value="CDP_ALCOHOL_P_TRANSF"/>
    <property type="match status" value="1"/>
</dbReference>
<evidence type="ECO:0000256" key="1">
    <source>
        <dbReference type="ARBA" id="ARBA00000287"/>
    </source>
</evidence>
<evidence type="ECO:0000256" key="16">
    <source>
        <dbReference type="SAM" id="Phobius"/>
    </source>
</evidence>
<dbReference type="EC" id="2.7.8.8" evidence="4"/>
<feature type="transmembrane region" description="Helical" evidence="16">
    <location>
        <begin position="179"/>
        <end position="197"/>
    </location>
</feature>
<evidence type="ECO:0000313" key="17">
    <source>
        <dbReference type="EMBL" id="MFB5192174.1"/>
    </source>
</evidence>
<evidence type="ECO:0000256" key="14">
    <source>
        <dbReference type="ARBA" id="ARBA00032361"/>
    </source>
</evidence>
<dbReference type="PANTHER" id="PTHR14269">
    <property type="entry name" value="CDP-DIACYLGLYCEROL--GLYCEROL-3-PHOSPHATE 3-PHOSPHATIDYLTRANSFERASE-RELATED"/>
    <property type="match status" value="1"/>
</dbReference>
<dbReference type="InterPro" id="IPR050324">
    <property type="entry name" value="CDP-alcohol_PTase-I"/>
</dbReference>
<dbReference type="GO" id="GO:0003882">
    <property type="term" value="F:CDP-diacylglycerol-serine O-phosphatidyltransferase activity"/>
    <property type="evidence" value="ECO:0007669"/>
    <property type="project" value="UniProtKB-EC"/>
</dbReference>
<keyword evidence="11 16" id="KW-0472">Membrane</keyword>
<keyword evidence="9 16" id="KW-1133">Transmembrane helix</keyword>
<evidence type="ECO:0000256" key="13">
    <source>
        <dbReference type="ARBA" id="ARBA00023264"/>
    </source>
</evidence>
<dbReference type="Pfam" id="PF01066">
    <property type="entry name" value="CDP-OH_P_transf"/>
    <property type="match status" value="1"/>
</dbReference>
<comment type="catalytic activity">
    <reaction evidence="1">
        <text>a CDP-1,2-diacyl-sn-glycerol + L-serine = a 1,2-diacyl-sn-glycero-3-phospho-L-serine + CMP + H(+)</text>
        <dbReference type="Rhea" id="RHEA:16913"/>
        <dbReference type="ChEBI" id="CHEBI:15378"/>
        <dbReference type="ChEBI" id="CHEBI:33384"/>
        <dbReference type="ChEBI" id="CHEBI:57262"/>
        <dbReference type="ChEBI" id="CHEBI:58332"/>
        <dbReference type="ChEBI" id="CHEBI:60377"/>
        <dbReference type="EC" id="2.7.8.8"/>
    </reaction>
</comment>
<dbReference type="InterPro" id="IPR048254">
    <property type="entry name" value="CDP_ALCOHOL_P_TRANSF_CS"/>
</dbReference>
<feature type="transmembrane region" description="Helical" evidence="16">
    <location>
        <begin position="203"/>
        <end position="221"/>
    </location>
</feature>
<accession>A0ABV5AIS6</accession>
<keyword evidence="7 15" id="KW-0808">Transferase</keyword>
<evidence type="ECO:0000256" key="11">
    <source>
        <dbReference type="ARBA" id="ARBA00023136"/>
    </source>
</evidence>
<keyword evidence="12" id="KW-0594">Phospholipid biosynthesis</keyword>
<evidence type="ECO:0000256" key="5">
    <source>
        <dbReference type="ARBA" id="ARBA00017171"/>
    </source>
</evidence>
<dbReference type="InterPro" id="IPR043130">
    <property type="entry name" value="CDP-OH_PTrfase_TM_dom"/>
</dbReference>
<keyword evidence="6" id="KW-0444">Lipid biosynthesis</keyword>
<reference evidence="17 18" key="1">
    <citation type="journal article" date="2024" name="Int. J. Mol. Sci.">
        <title>Exploration of Alicyclobacillus spp. Genome in Search of Antibiotic Resistance.</title>
        <authorList>
            <person name="Bucka-Kolendo J."/>
            <person name="Kiousi D.E."/>
            <person name="Dekowska A."/>
            <person name="Mikolajczuk-Szczyrba A."/>
            <person name="Karadedos D.M."/>
            <person name="Michael P."/>
            <person name="Galanis A."/>
            <person name="Sokolowska B."/>
        </authorList>
    </citation>
    <scope>NUCLEOTIDE SEQUENCE [LARGE SCALE GENOMIC DNA]</scope>
    <source>
        <strain evidence="17 18">KKP 3000</strain>
    </source>
</reference>
<dbReference type="EMBL" id="JBDXSU010000018">
    <property type="protein sequence ID" value="MFB5192174.1"/>
    <property type="molecule type" value="Genomic_DNA"/>
</dbReference>
<comment type="caution">
    <text evidence="17">The sequence shown here is derived from an EMBL/GenBank/DDBJ whole genome shotgun (WGS) entry which is preliminary data.</text>
</comment>
<dbReference type="InterPro" id="IPR000462">
    <property type="entry name" value="CDP-OH_P_trans"/>
</dbReference>
<comment type="subcellular location">
    <subcellularLocation>
        <location evidence="2">Endomembrane system</location>
        <topology evidence="2">Multi-pass membrane protein</topology>
    </subcellularLocation>
</comment>
<feature type="transmembrane region" description="Helical" evidence="16">
    <location>
        <begin position="89"/>
        <end position="108"/>
    </location>
</feature>
<proteinExistence type="inferred from homology"/>
<dbReference type="NCBIfam" id="TIGR00473">
    <property type="entry name" value="pssA"/>
    <property type="match status" value="1"/>
</dbReference>
<sequence>MFIKSIPSLLTLGNLVIGMVAILMSSHGRFNEAALLVVIGMLLDGLDGRAARLLHAESEFGKQLDSLSDLVTFGVAPAAMMYDVMLSHLGIAGDALAIWFPMCGALRLARFNVQTKSSSFFVGLPITAAGGILATMALTRPVLHPAIVILPVGMFVLSILMVSNVRYPNFKKVAFPKSAVVLVPLFVVTIFCAIRFHFIRANWIIFGVLAVYAIYGMLRGIRYRRIRQRRSNAASQDVDIDHEMETSSSYREI</sequence>
<evidence type="ECO:0000256" key="9">
    <source>
        <dbReference type="ARBA" id="ARBA00022989"/>
    </source>
</evidence>
<evidence type="ECO:0000256" key="3">
    <source>
        <dbReference type="ARBA" id="ARBA00010441"/>
    </source>
</evidence>
<evidence type="ECO:0000256" key="8">
    <source>
        <dbReference type="ARBA" id="ARBA00022692"/>
    </source>
</evidence>
<evidence type="ECO:0000256" key="2">
    <source>
        <dbReference type="ARBA" id="ARBA00004127"/>
    </source>
</evidence>
<keyword evidence="13" id="KW-1208">Phospholipid metabolism</keyword>
<dbReference type="Gene3D" id="1.20.120.1760">
    <property type="match status" value="1"/>
</dbReference>
<dbReference type="RefSeq" id="WP_275474916.1">
    <property type="nucleotide sequence ID" value="NZ_CP162940.1"/>
</dbReference>
<gene>
    <name evidence="17" type="primary">pssA</name>
    <name evidence="17" type="ORF">KKP3000_000969</name>
</gene>
<evidence type="ECO:0000256" key="4">
    <source>
        <dbReference type="ARBA" id="ARBA00013174"/>
    </source>
</evidence>